<dbReference type="AlphaFoldDB" id="B3QWY9"/>
<dbReference type="GO" id="GO:0006782">
    <property type="term" value="P:protoporphyrinogen IX biosynthetic process"/>
    <property type="evidence" value="ECO:0007669"/>
    <property type="project" value="UniProtKB-UniPathway"/>
</dbReference>
<dbReference type="KEGG" id="cts:Ctha_0886"/>
<comment type="subcellular location">
    <subcellularLocation>
        <location evidence="1 15">Cytoplasm</location>
    </subcellularLocation>
</comment>
<dbReference type="PANTHER" id="PTHR13932">
    <property type="entry name" value="COPROPORPHYRINIGEN III OXIDASE"/>
    <property type="match status" value="1"/>
</dbReference>
<dbReference type="InterPro" id="IPR034505">
    <property type="entry name" value="Coproporphyrinogen-III_oxidase"/>
</dbReference>
<evidence type="ECO:0000256" key="8">
    <source>
        <dbReference type="ARBA" id="ARBA00022723"/>
    </source>
</evidence>
<name>B3QWY9_CHLT3</name>
<feature type="binding site" evidence="17">
    <location>
        <position position="70"/>
    </location>
    <ligand>
        <name>[4Fe-4S] cluster</name>
        <dbReference type="ChEBI" id="CHEBI:49883"/>
        <note>4Fe-4S-S-AdoMet</note>
    </ligand>
</feature>
<dbReference type="SUPFAM" id="SSF102114">
    <property type="entry name" value="Radical SAM enzymes"/>
    <property type="match status" value="1"/>
</dbReference>
<dbReference type="SFLD" id="SFLDS00029">
    <property type="entry name" value="Radical_SAM"/>
    <property type="match status" value="1"/>
</dbReference>
<evidence type="ECO:0000256" key="2">
    <source>
        <dbReference type="ARBA" id="ARBA00004785"/>
    </source>
</evidence>
<reference evidence="19 20" key="1">
    <citation type="submission" date="2008-06" db="EMBL/GenBank/DDBJ databases">
        <title>Complete sequence of Chloroherpeton thalassium ATCC 35110.</title>
        <authorList>
            <consortium name="US DOE Joint Genome Institute"/>
            <person name="Lucas S."/>
            <person name="Copeland A."/>
            <person name="Lapidus A."/>
            <person name="Glavina del Rio T."/>
            <person name="Dalin E."/>
            <person name="Tice H."/>
            <person name="Bruce D."/>
            <person name="Goodwin L."/>
            <person name="Pitluck S."/>
            <person name="Schmutz J."/>
            <person name="Larimer F."/>
            <person name="Land M."/>
            <person name="Hauser L."/>
            <person name="Kyrpides N."/>
            <person name="Mikhailova N."/>
            <person name="Liu Z."/>
            <person name="Li T."/>
            <person name="Zhao F."/>
            <person name="Overmann J."/>
            <person name="Bryant D.A."/>
            <person name="Richardson P."/>
        </authorList>
    </citation>
    <scope>NUCLEOTIDE SEQUENCE [LARGE SCALE GENOMIC DNA]</scope>
    <source>
        <strain evidence="20">ATCC 35110 / GB-78</strain>
    </source>
</reference>
<evidence type="ECO:0000256" key="1">
    <source>
        <dbReference type="ARBA" id="ARBA00004496"/>
    </source>
</evidence>
<keyword evidence="7 15" id="KW-0949">S-adenosyl-L-methionine</keyword>
<comment type="function">
    <text evidence="13">Involved in the heme biosynthesis. Catalyzes the anaerobic oxidative decarboxylation of propionate groups of rings A and B of coproporphyrinogen III to yield the vinyl groups in protoporphyrinogen IX.</text>
</comment>
<feature type="binding site" evidence="16">
    <location>
        <position position="117"/>
    </location>
    <ligand>
        <name>S-adenosyl-L-methionine</name>
        <dbReference type="ChEBI" id="CHEBI:59789"/>
        <label>1</label>
    </ligand>
</feature>
<keyword evidence="9 15" id="KW-0560">Oxidoreductase</keyword>
<keyword evidence="8 15" id="KW-0479">Metal-binding</keyword>
<dbReference type="EMBL" id="CP001100">
    <property type="protein sequence ID" value="ACF13353.1"/>
    <property type="molecule type" value="Genomic_DNA"/>
</dbReference>
<dbReference type="PIRSF" id="PIRSF000167">
    <property type="entry name" value="HemN"/>
    <property type="match status" value="1"/>
</dbReference>
<dbReference type="GO" id="GO:0051539">
    <property type="term" value="F:4 iron, 4 sulfur cluster binding"/>
    <property type="evidence" value="ECO:0007669"/>
    <property type="project" value="UniProtKB-KW"/>
</dbReference>
<keyword evidence="6 15" id="KW-0963">Cytoplasm</keyword>
<feature type="binding site" evidence="16">
    <location>
        <position position="150"/>
    </location>
    <ligand>
        <name>S-adenosyl-L-methionine</name>
        <dbReference type="ChEBI" id="CHEBI:59789"/>
        <label>1</label>
    </ligand>
</feature>
<dbReference type="SFLD" id="SFLDG01065">
    <property type="entry name" value="anaerobic_coproporphyrinogen-I"/>
    <property type="match status" value="1"/>
</dbReference>
<sequence length="468" mass="53641">MASKLSKTELLRKYSNPGPRYTSYPTVPYWDKTGITEEQWKESLVRSMKESNDSKGISLYVHIPYCDSKCYFCGCNSVITTNHDVEEPYVNALLAEWDMYCDMLPEPPKIKEIHIGGGTPTFFSIENHTRLLDRIFAKANIAEGTEFSFEGNPKNTSREQLQQFYDLGFRRMSFGIQDFDASVQKLINRVQPHEMVVDVMSIAREIGYNSINLDLVYGLPKQTLETVKGTVEKVKALRPDRLAFYAYGHNPHMYPEQNRFKREDLPEGEEKQALYEIGKELLEESDYIEIGMDHFALNTDSLAIAARNKTLHRNFMGYTTTSTQVMLALGASSISDSWYAFIQNDKNPNKYMDSINAGKLPIIRGHLLNEEDLILRRHILNVMCHFETSWADKSMQCEEMENVVRRLKPLEDDGLVELSENKVTVPPIGVPFVRNICMAFDAHLWRSESLSKAYNVSRNAQMIASQNS</sequence>
<evidence type="ECO:0000259" key="18">
    <source>
        <dbReference type="PROSITE" id="PS51918"/>
    </source>
</evidence>
<dbReference type="RefSeq" id="WP_012499437.1">
    <property type="nucleotide sequence ID" value="NC_011026.1"/>
</dbReference>
<accession>B3QWY9</accession>
<evidence type="ECO:0000256" key="7">
    <source>
        <dbReference type="ARBA" id="ARBA00022691"/>
    </source>
</evidence>
<dbReference type="Gene3D" id="3.80.30.20">
    <property type="entry name" value="tm_1862 like domain"/>
    <property type="match status" value="1"/>
</dbReference>
<evidence type="ECO:0000256" key="13">
    <source>
        <dbReference type="ARBA" id="ARBA00024295"/>
    </source>
</evidence>
<dbReference type="NCBIfam" id="TIGR00538">
    <property type="entry name" value="hemN"/>
    <property type="match status" value="1"/>
</dbReference>
<comment type="similarity">
    <text evidence="3 15">Belongs to the anaerobic coproporphyrinogen-III oxidase family.</text>
</comment>
<dbReference type="InterPro" id="IPR058240">
    <property type="entry name" value="rSAM_sf"/>
</dbReference>
<feature type="binding site" evidence="16">
    <location>
        <position position="177"/>
    </location>
    <ligand>
        <name>S-adenosyl-L-methionine</name>
        <dbReference type="ChEBI" id="CHEBI:59789"/>
        <label>2</label>
    </ligand>
</feature>
<dbReference type="UniPathway" id="UPA00251">
    <property type="reaction ID" value="UER00323"/>
</dbReference>
<dbReference type="GO" id="GO:0005737">
    <property type="term" value="C:cytoplasm"/>
    <property type="evidence" value="ECO:0007669"/>
    <property type="project" value="UniProtKB-SubCell"/>
</dbReference>
<feature type="domain" description="Radical SAM core" evidence="18">
    <location>
        <begin position="51"/>
        <end position="284"/>
    </location>
</feature>
<dbReference type="Pfam" id="PF04055">
    <property type="entry name" value="Radical_SAM"/>
    <property type="match status" value="1"/>
</dbReference>
<dbReference type="GO" id="GO:0004109">
    <property type="term" value="F:coproporphyrinogen oxidase activity"/>
    <property type="evidence" value="ECO:0007669"/>
    <property type="project" value="InterPro"/>
</dbReference>
<dbReference type="EC" id="1.3.98.3" evidence="15"/>
<evidence type="ECO:0000256" key="4">
    <source>
        <dbReference type="ARBA" id="ARBA00011245"/>
    </source>
</evidence>
<dbReference type="STRING" id="517418.Ctha_0886"/>
<dbReference type="PROSITE" id="PS51918">
    <property type="entry name" value="RADICAL_SAM"/>
    <property type="match status" value="1"/>
</dbReference>
<keyword evidence="20" id="KW-1185">Reference proteome</keyword>
<proteinExistence type="inferred from homology"/>
<keyword evidence="5 15" id="KW-0004">4Fe-4S</keyword>
<comment type="cofactor">
    <cofactor evidence="15 17">
        <name>[4Fe-4S] cluster</name>
        <dbReference type="ChEBI" id="CHEBI:49883"/>
    </cofactor>
    <text evidence="15 17">Binds 1 [4Fe-4S] cluster. The cluster is coordinated with 3 cysteines and an exchangeable S-adenosyl-L-methionine.</text>
</comment>
<feature type="binding site" evidence="16">
    <location>
        <position position="214"/>
    </location>
    <ligand>
        <name>S-adenosyl-L-methionine</name>
        <dbReference type="ChEBI" id="CHEBI:59789"/>
        <label>2</label>
    </ligand>
</feature>
<dbReference type="eggNOG" id="COG0635">
    <property type="taxonomic scope" value="Bacteria"/>
</dbReference>
<organism evidence="19 20">
    <name type="scientific">Chloroherpeton thalassium (strain ATCC 35110 / GB-78)</name>
    <dbReference type="NCBI Taxonomy" id="517418"/>
    <lineage>
        <taxon>Bacteria</taxon>
        <taxon>Pseudomonadati</taxon>
        <taxon>Chlorobiota</taxon>
        <taxon>Chlorobiia</taxon>
        <taxon>Chlorobiales</taxon>
        <taxon>Chloroherpetonaceae</taxon>
        <taxon>Chloroherpeton</taxon>
    </lineage>
</organism>
<keyword evidence="10 15" id="KW-0408">Iron</keyword>
<feature type="binding site" evidence="16">
    <location>
        <position position="334"/>
    </location>
    <ligand>
        <name>S-adenosyl-L-methionine</name>
        <dbReference type="ChEBI" id="CHEBI:59789"/>
        <label>1</label>
    </ligand>
</feature>
<comment type="subunit">
    <text evidence="4">Monomer.</text>
</comment>
<evidence type="ECO:0000256" key="10">
    <source>
        <dbReference type="ARBA" id="ARBA00023004"/>
    </source>
</evidence>
<dbReference type="InterPro" id="IPR004558">
    <property type="entry name" value="Coprogen_oxidase_HemN"/>
</dbReference>
<dbReference type="GO" id="GO:0046872">
    <property type="term" value="F:metal ion binding"/>
    <property type="evidence" value="ECO:0007669"/>
    <property type="project" value="UniProtKB-KW"/>
</dbReference>
<evidence type="ECO:0000256" key="6">
    <source>
        <dbReference type="ARBA" id="ARBA00022490"/>
    </source>
</evidence>
<dbReference type="HOGENOM" id="CLU_027579_3_0_10"/>
<keyword evidence="12 15" id="KW-0627">Porphyrin biosynthesis</keyword>
<evidence type="ECO:0000256" key="15">
    <source>
        <dbReference type="PIRNR" id="PIRNR000167"/>
    </source>
</evidence>
<dbReference type="SMART" id="SM00729">
    <property type="entry name" value="Elp3"/>
    <property type="match status" value="1"/>
</dbReference>
<dbReference type="CDD" id="cd01335">
    <property type="entry name" value="Radical_SAM"/>
    <property type="match status" value="1"/>
</dbReference>
<evidence type="ECO:0000256" key="9">
    <source>
        <dbReference type="ARBA" id="ARBA00023002"/>
    </source>
</evidence>
<keyword evidence="11 15" id="KW-0411">Iron-sulfur</keyword>
<dbReference type="InterPro" id="IPR007197">
    <property type="entry name" value="rSAM"/>
</dbReference>
<protein>
    <recommendedName>
        <fullName evidence="15">Coproporphyrinogen-III oxidase</fullName>
        <ecNumber evidence="15">1.3.98.3</ecNumber>
    </recommendedName>
</protein>
<dbReference type="GO" id="GO:0051989">
    <property type="term" value="F:coproporphyrinogen dehydrogenase activity"/>
    <property type="evidence" value="ECO:0007669"/>
    <property type="project" value="UniProtKB-EC"/>
</dbReference>
<evidence type="ECO:0000256" key="14">
    <source>
        <dbReference type="ARBA" id="ARBA00048321"/>
    </source>
</evidence>
<dbReference type="InterPro" id="IPR006638">
    <property type="entry name" value="Elp3/MiaA/NifB-like_rSAM"/>
</dbReference>
<evidence type="ECO:0000256" key="5">
    <source>
        <dbReference type="ARBA" id="ARBA00022485"/>
    </source>
</evidence>
<feature type="binding site" evidence="16">
    <location>
        <begin position="118"/>
        <end position="119"/>
    </location>
    <ligand>
        <name>S-adenosyl-L-methionine</name>
        <dbReference type="ChEBI" id="CHEBI:59789"/>
        <label>2</label>
    </ligand>
</feature>
<dbReference type="Proteomes" id="UP000001208">
    <property type="component" value="Chromosome"/>
</dbReference>
<evidence type="ECO:0000313" key="20">
    <source>
        <dbReference type="Proteomes" id="UP000001208"/>
    </source>
</evidence>
<evidence type="ECO:0000256" key="11">
    <source>
        <dbReference type="ARBA" id="ARBA00023014"/>
    </source>
</evidence>
<evidence type="ECO:0000256" key="12">
    <source>
        <dbReference type="ARBA" id="ARBA00023244"/>
    </source>
</evidence>
<dbReference type="OrthoDB" id="9808022at2"/>
<gene>
    <name evidence="19" type="ordered locus">Ctha_0886</name>
</gene>
<feature type="binding site" evidence="16">
    <location>
        <begin position="72"/>
        <end position="74"/>
    </location>
    <ligand>
        <name>S-adenosyl-L-methionine</name>
        <dbReference type="ChEBI" id="CHEBI:59789"/>
        <label>2</label>
    </ligand>
</feature>
<dbReference type="Gene3D" id="1.10.10.920">
    <property type="match status" value="1"/>
</dbReference>
<feature type="binding site" evidence="16">
    <location>
        <position position="189"/>
    </location>
    <ligand>
        <name>S-adenosyl-L-methionine</name>
        <dbReference type="ChEBI" id="CHEBI:59789"/>
        <label>2</label>
    </ligand>
</feature>
<dbReference type="InterPro" id="IPR023404">
    <property type="entry name" value="rSAM_horseshoe"/>
</dbReference>
<feature type="binding site" evidence="17">
    <location>
        <position position="73"/>
    </location>
    <ligand>
        <name>[4Fe-4S] cluster</name>
        <dbReference type="ChEBI" id="CHEBI:49883"/>
        <note>4Fe-4S-S-AdoMet</note>
    </ligand>
</feature>
<evidence type="ECO:0000256" key="16">
    <source>
        <dbReference type="PIRSR" id="PIRSR000167-1"/>
    </source>
</evidence>
<evidence type="ECO:0000256" key="3">
    <source>
        <dbReference type="ARBA" id="ARBA00005493"/>
    </source>
</evidence>
<evidence type="ECO:0000313" key="19">
    <source>
        <dbReference type="EMBL" id="ACF13353.1"/>
    </source>
</evidence>
<evidence type="ECO:0000256" key="17">
    <source>
        <dbReference type="PIRSR" id="PIRSR000167-2"/>
    </source>
</evidence>
<feature type="binding site" evidence="16">
    <location>
        <position position="60"/>
    </location>
    <ligand>
        <name>S-adenosyl-L-methionine</name>
        <dbReference type="ChEBI" id="CHEBI:59789"/>
        <label>1</label>
    </ligand>
</feature>
<dbReference type="PANTHER" id="PTHR13932:SF6">
    <property type="entry name" value="OXYGEN-INDEPENDENT COPROPORPHYRINOGEN III OXIDASE"/>
    <property type="match status" value="1"/>
</dbReference>
<comment type="pathway">
    <text evidence="2 15">Porphyrin-containing compound metabolism; protoporphyrin-IX biosynthesis; protoporphyrinogen-IX from coproporphyrinogen-III (AdoMet route): step 1/1.</text>
</comment>
<comment type="catalytic activity">
    <reaction evidence="14 15">
        <text>coproporphyrinogen III + 2 S-adenosyl-L-methionine = protoporphyrinogen IX + 2 5'-deoxyadenosine + 2 L-methionine + 2 CO2</text>
        <dbReference type="Rhea" id="RHEA:15425"/>
        <dbReference type="ChEBI" id="CHEBI:16526"/>
        <dbReference type="ChEBI" id="CHEBI:17319"/>
        <dbReference type="ChEBI" id="CHEBI:57307"/>
        <dbReference type="ChEBI" id="CHEBI:57309"/>
        <dbReference type="ChEBI" id="CHEBI:57844"/>
        <dbReference type="ChEBI" id="CHEBI:59789"/>
        <dbReference type="EC" id="1.3.98.3"/>
    </reaction>
</comment>
<feature type="binding site" evidence="17">
    <location>
        <position position="66"/>
    </location>
    <ligand>
        <name>[4Fe-4S] cluster</name>
        <dbReference type="ChEBI" id="CHEBI:49883"/>
        <note>4Fe-4S-S-AdoMet</note>
    </ligand>
</feature>